<comment type="caution">
    <text evidence="3">The sequence shown here is derived from an EMBL/GenBank/DDBJ whole genome shotgun (WGS) entry which is preliminary data.</text>
</comment>
<evidence type="ECO:0000313" key="4">
    <source>
        <dbReference type="Proteomes" id="UP001157125"/>
    </source>
</evidence>
<dbReference type="EMBL" id="BSUN01000001">
    <property type="protein sequence ID" value="GMA34265.1"/>
    <property type="molecule type" value="Genomic_DNA"/>
</dbReference>
<gene>
    <name evidence="3" type="ORF">GCM10025876_04690</name>
</gene>
<proteinExistence type="predicted"/>
<reference evidence="4" key="1">
    <citation type="journal article" date="2019" name="Int. J. Syst. Evol. Microbiol.">
        <title>The Global Catalogue of Microorganisms (GCM) 10K type strain sequencing project: providing services to taxonomists for standard genome sequencing and annotation.</title>
        <authorList>
            <consortium name="The Broad Institute Genomics Platform"/>
            <consortium name="The Broad Institute Genome Sequencing Center for Infectious Disease"/>
            <person name="Wu L."/>
            <person name="Ma J."/>
        </authorList>
    </citation>
    <scope>NUCLEOTIDE SEQUENCE [LARGE SCALE GENOMIC DNA]</scope>
    <source>
        <strain evidence="4">NBRC 112299</strain>
    </source>
</reference>
<evidence type="ECO:0000313" key="3">
    <source>
        <dbReference type="EMBL" id="GMA34265.1"/>
    </source>
</evidence>
<comment type="cofactor">
    <cofactor evidence="1">
        <name>FMN</name>
        <dbReference type="ChEBI" id="CHEBI:58210"/>
    </cofactor>
</comment>
<dbReference type="InterPro" id="IPR052174">
    <property type="entry name" value="Flavoredoxin"/>
</dbReference>
<accession>A0ABQ6I949</accession>
<evidence type="ECO:0008006" key="5">
    <source>
        <dbReference type="Google" id="ProtNLM"/>
    </source>
</evidence>
<dbReference type="Gene3D" id="2.30.110.10">
    <property type="entry name" value="Electron Transport, Fmn-binding Protein, Chain A"/>
    <property type="match status" value="1"/>
</dbReference>
<dbReference type="SUPFAM" id="SSF50475">
    <property type="entry name" value="FMN-binding split barrel"/>
    <property type="match status" value="1"/>
</dbReference>
<dbReference type="InterPro" id="IPR012349">
    <property type="entry name" value="Split_barrel_FMN-bd"/>
</dbReference>
<name>A0ABQ6I949_9MICO</name>
<keyword evidence="4" id="KW-1185">Reference proteome</keyword>
<evidence type="ECO:0000256" key="1">
    <source>
        <dbReference type="ARBA" id="ARBA00001917"/>
    </source>
</evidence>
<sequence>MPSDLVTPPRVKECALQFETRVRRITPGVGDYAIVEAEVVRVHALPEIVKPGTQHIDPRQWQPTIYAFRHYFGLGAEVGHRPTSDTHGELAI</sequence>
<dbReference type="Proteomes" id="UP001157125">
    <property type="component" value="Unassembled WGS sequence"/>
</dbReference>
<dbReference type="PANTHER" id="PTHR43567:SF1">
    <property type="entry name" value="FLAVOREDOXIN"/>
    <property type="match status" value="1"/>
</dbReference>
<keyword evidence="2" id="KW-0285">Flavoprotein</keyword>
<organism evidence="3 4">
    <name type="scientific">Demequina litorisediminis</name>
    <dbReference type="NCBI Taxonomy" id="1849022"/>
    <lineage>
        <taxon>Bacteria</taxon>
        <taxon>Bacillati</taxon>
        <taxon>Actinomycetota</taxon>
        <taxon>Actinomycetes</taxon>
        <taxon>Micrococcales</taxon>
        <taxon>Demequinaceae</taxon>
        <taxon>Demequina</taxon>
    </lineage>
</organism>
<dbReference type="PANTHER" id="PTHR43567">
    <property type="entry name" value="FLAVOREDOXIN-RELATED-RELATED"/>
    <property type="match status" value="1"/>
</dbReference>
<protein>
    <recommendedName>
        <fullName evidence="5">ASCH domain-containing protein</fullName>
    </recommendedName>
</protein>
<evidence type="ECO:0000256" key="2">
    <source>
        <dbReference type="ARBA" id="ARBA00022630"/>
    </source>
</evidence>